<dbReference type="PRINTS" id="PR00385">
    <property type="entry name" value="P450"/>
</dbReference>
<dbReference type="GO" id="GO:0005506">
    <property type="term" value="F:iron ion binding"/>
    <property type="evidence" value="ECO:0007669"/>
    <property type="project" value="InterPro"/>
</dbReference>
<dbReference type="Proteomes" id="UP000178129">
    <property type="component" value="Unassembled WGS sequence"/>
</dbReference>
<protein>
    <submittedName>
        <fullName evidence="10">Related to pisatin demethylase cytochrome P450</fullName>
    </submittedName>
</protein>
<comment type="cofactor">
    <cofactor evidence="1 7">
        <name>heme</name>
        <dbReference type="ChEBI" id="CHEBI:30413"/>
    </cofactor>
</comment>
<feature type="binding site" description="axial binding residue" evidence="7">
    <location>
        <position position="488"/>
    </location>
    <ligand>
        <name>heme</name>
        <dbReference type="ChEBI" id="CHEBI:30413"/>
    </ligand>
    <ligandPart>
        <name>Fe</name>
        <dbReference type="ChEBI" id="CHEBI:18248"/>
    </ligandPart>
</feature>
<evidence type="ECO:0000256" key="3">
    <source>
        <dbReference type="ARBA" id="ARBA00022723"/>
    </source>
</evidence>
<name>A0A1E1LPU5_9HELO</name>
<dbReference type="AlphaFoldDB" id="A0A1E1LPU5"/>
<keyword evidence="9" id="KW-0812">Transmembrane</keyword>
<dbReference type="STRING" id="914237.A0A1E1LPU5"/>
<feature type="transmembrane region" description="Helical" evidence="9">
    <location>
        <begin position="6"/>
        <end position="25"/>
    </location>
</feature>
<proteinExistence type="inferred from homology"/>
<keyword evidence="7 8" id="KW-0349">Heme</keyword>
<evidence type="ECO:0000256" key="5">
    <source>
        <dbReference type="ARBA" id="ARBA00023004"/>
    </source>
</evidence>
<dbReference type="SUPFAM" id="SSF48264">
    <property type="entry name" value="Cytochrome P450"/>
    <property type="match status" value="1"/>
</dbReference>
<dbReference type="PANTHER" id="PTHR24305">
    <property type="entry name" value="CYTOCHROME P450"/>
    <property type="match status" value="1"/>
</dbReference>
<evidence type="ECO:0000256" key="1">
    <source>
        <dbReference type="ARBA" id="ARBA00001971"/>
    </source>
</evidence>
<keyword evidence="5 7" id="KW-0408">Iron</keyword>
<dbReference type="InterPro" id="IPR002403">
    <property type="entry name" value="Cyt_P450_E_grp-IV"/>
</dbReference>
<dbReference type="PROSITE" id="PS00086">
    <property type="entry name" value="CYTOCHROME_P450"/>
    <property type="match status" value="1"/>
</dbReference>
<evidence type="ECO:0000256" key="7">
    <source>
        <dbReference type="PIRSR" id="PIRSR602403-1"/>
    </source>
</evidence>
<organism evidence="10 11">
    <name type="scientific">Rhynchosporium graminicola</name>
    <dbReference type="NCBI Taxonomy" id="2792576"/>
    <lineage>
        <taxon>Eukaryota</taxon>
        <taxon>Fungi</taxon>
        <taxon>Dikarya</taxon>
        <taxon>Ascomycota</taxon>
        <taxon>Pezizomycotina</taxon>
        <taxon>Leotiomycetes</taxon>
        <taxon>Helotiales</taxon>
        <taxon>Ploettnerulaceae</taxon>
        <taxon>Rhynchosporium</taxon>
    </lineage>
</organism>
<evidence type="ECO:0000256" key="6">
    <source>
        <dbReference type="ARBA" id="ARBA00023033"/>
    </source>
</evidence>
<keyword evidence="3 7" id="KW-0479">Metal-binding</keyword>
<evidence type="ECO:0000256" key="4">
    <source>
        <dbReference type="ARBA" id="ARBA00023002"/>
    </source>
</evidence>
<dbReference type="PRINTS" id="PR00465">
    <property type="entry name" value="EP450IV"/>
</dbReference>
<dbReference type="GO" id="GO:0020037">
    <property type="term" value="F:heme binding"/>
    <property type="evidence" value="ECO:0007669"/>
    <property type="project" value="InterPro"/>
</dbReference>
<sequence length="553" mass="61994">MEEATPSTHIMLATAALLGVVAHLLLFNRIEVDTHPLLLLTTFCLSPVALQYTLSTTRLLSVLLTTIFTATLFISIAIYRQFFHPLRSFPGRRLAKLTQLHSLTLTARSGLKWHQVVQSLHSQYGDYVRTGPRELSIADPAAMRYILGYGAKPGKGPVYDSMEESVNTTRDRDFHTRRRKVWDSSLKTLVSTYKPQIEGFTSTFLTRIRSSLNSPFTINDVTIYYSYDVTTQLAFGQAGGFMSGTQSDTAKSVMAGLKEATFALGLLYHVPWIMTLLTTFAFLPGPLKVWNDWSEKMLQERKNRGTEKPDLMQYLIANTPDTKKGNNLLFADSRVIVAAGSDTTATALTTIFTILASSPTLVSQLRAEIDLRLTSNPSMFSCATSSPVLDSIINETLRLYPPTLFASQRTNLDIPLLIPSRLHTKSLSQEGTYIPRDTILSMPTYTLHRDARNFSRPTEFIPERWTTRPDLVLNRQAFIPFSTGMTNCPGKNLAMMELRDVVARTISEFDICLAESVVRDFDMEIFMKGTRDCFMATVPNIDVVFSARVHSSE</sequence>
<gene>
    <name evidence="10" type="ORF">RCO7_07665</name>
</gene>
<comment type="caution">
    <text evidence="10">The sequence shown here is derived from an EMBL/GenBank/DDBJ whole genome shotgun (WGS) entry which is preliminary data.</text>
</comment>
<comment type="similarity">
    <text evidence="2 8">Belongs to the cytochrome P450 family.</text>
</comment>
<reference evidence="11" key="1">
    <citation type="submission" date="2016-03" db="EMBL/GenBank/DDBJ databases">
        <authorList>
            <person name="Ploux O."/>
        </authorList>
    </citation>
    <scope>NUCLEOTIDE SEQUENCE [LARGE SCALE GENOMIC DNA]</scope>
    <source>
        <strain evidence="11">UK7</strain>
    </source>
</reference>
<evidence type="ECO:0000256" key="9">
    <source>
        <dbReference type="SAM" id="Phobius"/>
    </source>
</evidence>
<dbReference type="GO" id="GO:0016705">
    <property type="term" value="F:oxidoreductase activity, acting on paired donors, with incorporation or reduction of molecular oxygen"/>
    <property type="evidence" value="ECO:0007669"/>
    <property type="project" value="InterPro"/>
</dbReference>
<dbReference type="InterPro" id="IPR050121">
    <property type="entry name" value="Cytochrome_P450_monoxygenase"/>
</dbReference>
<dbReference type="GO" id="GO:0004497">
    <property type="term" value="F:monooxygenase activity"/>
    <property type="evidence" value="ECO:0007669"/>
    <property type="project" value="UniProtKB-KW"/>
</dbReference>
<dbReference type="InterPro" id="IPR017972">
    <property type="entry name" value="Cyt_P450_CS"/>
</dbReference>
<evidence type="ECO:0000256" key="2">
    <source>
        <dbReference type="ARBA" id="ARBA00010617"/>
    </source>
</evidence>
<dbReference type="InterPro" id="IPR036396">
    <property type="entry name" value="Cyt_P450_sf"/>
</dbReference>
<dbReference type="InterPro" id="IPR001128">
    <property type="entry name" value="Cyt_P450"/>
</dbReference>
<dbReference type="Gene3D" id="1.10.630.10">
    <property type="entry name" value="Cytochrome P450"/>
    <property type="match status" value="1"/>
</dbReference>
<keyword evidence="11" id="KW-1185">Reference proteome</keyword>
<feature type="transmembrane region" description="Helical" evidence="9">
    <location>
        <begin position="60"/>
        <end position="79"/>
    </location>
</feature>
<keyword evidence="9" id="KW-1133">Transmembrane helix</keyword>
<dbReference type="InParanoid" id="A0A1E1LPU5"/>
<evidence type="ECO:0000313" key="11">
    <source>
        <dbReference type="Proteomes" id="UP000178129"/>
    </source>
</evidence>
<evidence type="ECO:0000256" key="8">
    <source>
        <dbReference type="RuleBase" id="RU000461"/>
    </source>
</evidence>
<keyword evidence="9" id="KW-0472">Membrane</keyword>
<dbReference type="EMBL" id="FJUW01000072">
    <property type="protein sequence ID" value="CZT12527.1"/>
    <property type="molecule type" value="Genomic_DNA"/>
</dbReference>
<keyword evidence="4 8" id="KW-0560">Oxidoreductase</keyword>
<accession>A0A1E1LPU5</accession>
<keyword evidence="6 8" id="KW-0503">Monooxygenase</keyword>
<evidence type="ECO:0000313" key="10">
    <source>
        <dbReference type="EMBL" id="CZT12527.1"/>
    </source>
</evidence>
<dbReference type="CDD" id="cd11061">
    <property type="entry name" value="CYP67-like"/>
    <property type="match status" value="1"/>
</dbReference>
<dbReference type="PANTHER" id="PTHR24305:SF187">
    <property type="entry name" value="P450, PUTATIVE (EUROFUNG)-RELATED"/>
    <property type="match status" value="1"/>
</dbReference>
<dbReference type="Pfam" id="PF00067">
    <property type="entry name" value="p450"/>
    <property type="match status" value="1"/>
</dbReference>